<organism evidence="1 2">
    <name type="scientific">Ecytonucleospora hepatopenaei</name>
    <dbReference type="NCBI Taxonomy" id="646526"/>
    <lineage>
        <taxon>Eukaryota</taxon>
        <taxon>Fungi</taxon>
        <taxon>Fungi incertae sedis</taxon>
        <taxon>Microsporidia</taxon>
        <taxon>Enterocytozoonidae</taxon>
        <taxon>Ecytonucleospora</taxon>
    </lineage>
</organism>
<name>A0A1W0E8V9_9MICR</name>
<dbReference type="SUPFAM" id="SSF50978">
    <property type="entry name" value="WD40 repeat-like"/>
    <property type="match status" value="1"/>
</dbReference>
<proteinExistence type="predicted"/>
<dbReference type="PANTHER" id="PTHR19920">
    <property type="entry name" value="WD40 PROTEIN CIAO1"/>
    <property type="match status" value="1"/>
</dbReference>
<dbReference type="AlphaFoldDB" id="A0A1W0E8V9"/>
<reference evidence="1 2" key="1">
    <citation type="journal article" date="2017" name="Environ. Microbiol.">
        <title>Decay of the glycolytic pathway and adaptation to intranuclear parasitism within Enterocytozoonidae microsporidia.</title>
        <authorList>
            <person name="Wiredu Boakye D."/>
            <person name="Jaroenlak P."/>
            <person name="Prachumwat A."/>
            <person name="Williams T.A."/>
            <person name="Bateman K.S."/>
            <person name="Itsathitphaisarn O."/>
            <person name="Sritunyalucksana K."/>
            <person name="Paszkiewicz K.H."/>
            <person name="Moore K.A."/>
            <person name="Stentiford G.D."/>
            <person name="Williams B.A."/>
        </authorList>
    </citation>
    <scope>NUCLEOTIDE SEQUENCE [LARGE SCALE GENOMIC DNA]</scope>
    <source>
        <strain evidence="1 2">TH1</strain>
    </source>
</reference>
<dbReference type="GO" id="GO:0016226">
    <property type="term" value="P:iron-sulfur cluster assembly"/>
    <property type="evidence" value="ECO:0007669"/>
    <property type="project" value="TreeGrafter"/>
</dbReference>
<dbReference type="GO" id="GO:0097361">
    <property type="term" value="C:cytosolic [4Fe-4S] assembly targeting complex"/>
    <property type="evidence" value="ECO:0007669"/>
    <property type="project" value="TreeGrafter"/>
</dbReference>
<evidence type="ECO:0000313" key="2">
    <source>
        <dbReference type="Proteomes" id="UP000192758"/>
    </source>
</evidence>
<accession>A0A1W0E8V9</accession>
<evidence type="ECO:0000313" key="1">
    <source>
        <dbReference type="EMBL" id="OQS55680.1"/>
    </source>
</evidence>
<dbReference type="OrthoDB" id="284782at2759"/>
<dbReference type="STRING" id="646526.A0A1W0E8V9"/>
<dbReference type="Gene3D" id="2.130.10.10">
    <property type="entry name" value="YVTN repeat-like/Quinoprotein amine dehydrogenase"/>
    <property type="match status" value="1"/>
</dbReference>
<gene>
    <name evidence="1" type="primary">CIA1</name>
    <name evidence="1" type="ORF">EHP00_1602</name>
</gene>
<dbReference type="PANTHER" id="PTHR19920:SF0">
    <property type="entry name" value="CYTOSOLIC IRON-SULFUR PROTEIN ASSEMBLY PROTEIN CIAO1-RELATED"/>
    <property type="match status" value="1"/>
</dbReference>
<dbReference type="InterPro" id="IPR015943">
    <property type="entry name" value="WD40/YVTN_repeat-like_dom_sf"/>
</dbReference>
<keyword evidence="2" id="KW-1185">Reference proteome</keyword>
<dbReference type="InterPro" id="IPR036322">
    <property type="entry name" value="WD40_repeat_dom_sf"/>
</dbReference>
<dbReference type="EMBL" id="MNPJ01000004">
    <property type="protein sequence ID" value="OQS55680.1"/>
    <property type="molecule type" value="Genomic_DNA"/>
</dbReference>
<sequence>MNNKKEVCRIPQDTKECFYHLVHDIFINENISLYAYGPFVFSFDNKLFAKFEKTVKTIIQMDEHNILIGSYDGTCMIFRHNKNTENMFAYDYIDTIKGPETEIKGLSSNGREVAMATRGKTVWIFKFDFLKKQNQIELTQILEDHDQDVKGNLFLTHSRLCTWSYDETVKIYDRGVNEWELIANINFGQIVWNVLAVGNVLCAFLHSGEIEIFDNKNFEKIKKAKISELPLTASCSYDNFIFVVSNMTVLCVFNVLTYKIEREIDLDKNKVYNLKVINDDLYVCFKDYVIKYLINDIIH</sequence>
<dbReference type="Proteomes" id="UP000192758">
    <property type="component" value="Unassembled WGS sequence"/>
</dbReference>
<comment type="caution">
    <text evidence="1">The sequence shown here is derived from an EMBL/GenBank/DDBJ whole genome shotgun (WGS) entry which is preliminary data.</text>
</comment>
<protein>
    <submittedName>
        <fullName evidence="1">CIA1</fullName>
    </submittedName>
</protein>
<dbReference type="VEuPathDB" id="MicrosporidiaDB:EHP00_1602"/>